<name>A0ABY5PMW7_9ACTN</name>
<protein>
    <submittedName>
        <fullName evidence="3">Uncharacterized protein</fullName>
    </submittedName>
</protein>
<feature type="transmembrane region" description="Helical" evidence="2">
    <location>
        <begin position="26"/>
        <end position="59"/>
    </location>
</feature>
<evidence type="ECO:0000256" key="1">
    <source>
        <dbReference type="SAM" id="MobiDB-lite"/>
    </source>
</evidence>
<evidence type="ECO:0000256" key="2">
    <source>
        <dbReference type="SAM" id="Phobius"/>
    </source>
</evidence>
<dbReference type="Proteomes" id="UP001058860">
    <property type="component" value="Chromosome"/>
</dbReference>
<sequence>MPDDLTAYNEPLSASGRASWLVFPRVAAILLAWVAAFIAFLVAPVLVLVVAWLIGLAILAVRHRGGHAQTPLDQAPAPETYRFGAGASGDGAP</sequence>
<accession>A0ABY5PMW7</accession>
<dbReference type="EMBL" id="CP088295">
    <property type="protein sequence ID" value="UUY06039.1"/>
    <property type="molecule type" value="Genomic_DNA"/>
</dbReference>
<evidence type="ECO:0000313" key="3">
    <source>
        <dbReference type="EMBL" id="UUY06039.1"/>
    </source>
</evidence>
<proteinExistence type="predicted"/>
<reference evidence="4" key="1">
    <citation type="submission" date="2021-11" db="EMBL/GenBank/DDBJ databases">
        <title>Cultivation dependent microbiological survey of springs from the worlds oldest radium mine currently devoted to the extraction of radon-saturated water.</title>
        <authorList>
            <person name="Kapinusova G."/>
            <person name="Smrhova T."/>
            <person name="Strejcek M."/>
            <person name="Suman J."/>
            <person name="Jani K."/>
            <person name="Pajer P."/>
            <person name="Uhlik O."/>
        </authorList>
    </citation>
    <scope>NUCLEOTIDE SEQUENCE [LARGE SCALE GENOMIC DNA]</scope>
    <source>
        <strain evidence="4">J379</strain>
    </source>
</reference>
<feature type="region of interest" description="Disordered" evidence="1">
    <location>
        <begin position="68"/>
        <end position="93"/>
    </location>
</feature>
<keyword evidence="2" id="KW-0472">Membrane</keyword>
<gene>
    <name evidence="3" type="ORF">LRS13_11145</name>
</gene>
<organism evidence="3 4">
    <name type="scientific">Svornostia abyssi</name>
    <dbReference type="NCBI Taxonomy" id="2898438"/>
    <lineage>
        <taxon>Bacteria</taxon>
        <taxon>Bacillati</taxon>
        <taxon>Actinomycetota</taxon>
        <taxon>Thermoleophilia</taxon>
        <taxon>Solirubrobacterales</taxon>
        <taxon>Baekduiaceae</taxon>
        <taxon>Svornostia</taxon>
    </lineage>
</organism>
<keyword evidence="2" id="KW-0812">Transmembrane</keyword>
<evidence type="ECO:0000313" key="4">
    <source>
        <dbReference type="Proteomes" id="UP001058860"/>
    </source>
</evidence>
<keyword evidence="4" id="KW-1185">Reference proteome</keyword>
<keyword evidence="2" id="KW-1133">Transmembrane helix</keyword>
<dbReference type="RefSeq" id="WP_353866470.1">
    <property type="nucleotide sequence ID" value="NZ_CP088295.1"/>
</dbReference>